<keyword evidence="2" id="KW-0472">Membrane</keyword>
<dbReference type="EMBL" id="FTMI01000004">
    <property type="protein sequence ID" value="SIQ48678.1"/>
    <property type="molecule type" value="Genomic_DNA"/>
</dbReference>
<evidence type="ECO:0000313" key="3">
    <source>
        <dbReference type="EMBL" id="SIQ48678.1"/>
    </source>
</evidence>
<keyword evidence="2" id="KW-1133">Transmembrane helix</keyword>
<sequence length="237" mass="24825">MTTPGTSPRVRRLPERAVLVEQAPTADAVETDPTALPPVAPVAAWRRWAWAVAFVPTVALLVYQRASASRGWPVPEALVVVATFGLLLTAVLALVRYQDDRATARLARGRDALLAAPVRATGTLTVPAPATDAPQPGAHDVRGTLVVTTSSGAATARPVRVVAPTGTAGPRPGDPVAVWHATDDEDATGVLLVRYHRDWADDLLAALRGGRPVAGDGAPQDGPKVPEDPTERPPRAE</sequence>
<feature type="transmembrane region" description="Helical" evidence="2">
    <location>
        <begin position="48"/>
        <end position="66"/>
    </location>
</feature>
<feature type="compositionally biased region" description="Basic and acidic residues" evidence="1">
    <location>
        <begin position="224"/>
        <end position="237"/>
    </location>
</feature>
<reference evidence="4" key="1">
    <citation type="submission" date="2017-01" db="EMBL/GenBank/DDBJ databases">
        <authorList>
            <person name="Varghese N."/>
            <person name="Submissions S."/>
        </authorList>
    </citation>
    <scope>NUCLEOTIDE SEQUENCE [LARGE SCALE GENOMIC DNA]</scope>
    <source>
        <strain evidence="4">3bp</strain>
    </source>
</reference>
<evidence type="ECO:0000313" key="4">
    <source>
        <dbReference type="Proteomes" id="UP000186235"/>
    </source>
</evidence>
<feature type="transmembrane region" description="Helical" evidence="2">
    <location>
        <begin position="78"/>
        <end position="95"/>
    </location>
</feature>
<proteinExistence type="predicted"/>
<keyword evidence="4" id="KW-1185">Reference proteome</keyword>
<protein>
    <submittedName>
        <fullName evidence="3">Uncharacterized protein</fullName>
    </submittedName>
</protein>
<feature type="region of interest" description="Disordered" evidence="1">
    <location>
        <begin position="209"/>
        <end position="237"/>
    </location>
</feature>
<organism evidence="3 4">
    <name type="scientific">Cellulosimicrobium aquatile</name>
    <dbReference type="NCBI Taxonomy" id="1612203"/>
    <lineage>
        <taxon>Bacteria</taxon>
        <taxon>Bacillati</taxon>
        <taxon>Actinomycetota</taxon>
        <taxon>Actinomycetes</taxon>
        <taxon>Micrococcales</taxon>
        <taxon>Promicromonosporaceae</taxon>
        <taxon>Cellulosimicrobium</taxon>
    </lineage>
</organism>
<dbReference type="AlphaFoldDB" id="A0A1N6T5M1"/>
<gene>
    <name evidence="3" type="ORF">SAMN05518682_2699</name>
</gene>
<accession>A0A1N6T5M1</accession>
<keyword evidence="2" id="KW-0812">Transmembrane</keyword>
<dbReference type="RefSeq" id="WP_076405266.1">
    <property type="nucleotide sequence ID" value="NZ_FTMI01000004.1"/>
</dbReference>
<evidence type="ECO:0000256" key="2">
    <source>
        <dbReference type="SAM" id="Phobius"/>
    </source>
</evidence>
<name>A0A1N6T5M1_9MICO</name>
<dbReference type="Proteomes" id="UP000186235">
    <property type="component" value="Unassembled WGS sequence"/>
</dbReference>
<evidence type="ECO:0000256" key="1">
    <source>
        <dbReference type="SAM" id="MobiDB-lite"/>
    </source>
</evidence>